<feature type="domain" description="Histone acetyltransferase Rv0428c-like SH3" evidence="2">
    <location>
        <begin position="7"/>
        <end position="64"/>
    </location>
</feature>
<reference evidence="3 4" key="1">
    <citation type="submission" date="2016-10" db="EMBL/GenBank/DDBJ databases">
        <title>Genome sequence of Streptomyces gilvigriseus MUSC 26.</title>
        <authorList>
            <person name="Lee L.-H."/>
            <person name="Ser H.-L."/>
        </authorList>
    </citation>
    <scope>NUCLEOTIDE SEQUENCE [LARGE SCALE GENOMIC DNA]</scope>
    <source>
        <strain evidence="3 4">MUSC 26</strain>
    </source>
</reference>
<dbReference type="EMBL" id="MLCF01000056">
    <property type="protein sequence ID" value="OIV37373.1"/>
    <property type="molecule type" value="Genomic_DNA"/>
</dbReference>
<organism evidence="3 4">
    <name type="scientific">Mangrovactinospora gilvigrisea</name>
    <dbReference type="NCBI Taxonomy" id="1428644"/>
    <lineage>
        <taxon>Bacteria</taxon>
        <taxon>Bacillati</taxon>
        <taxon>Actinomycetota</taxon>
        <taxon>Actinomycetes</taxon>
        <taxon>Kitasatosporales</taxon>
        <taxon>Streptomycetaceae</taxon>
        <taxon>Mangrovactinospora</taxon>
    </lineage>
</organism>
<name>A0A1J7BFM7_9ACTN</name>
<dbReference type="AlphaFoldDB" id="A0A1J7BFM7"/>
<evidence type="ECO:0000256" key="1">
    <source>
        <dbReference type="SAM" id="MobiDB-lite"/>
    </source>
</evidence>
<proteinExistence type="predicted"/>
<dbReference type="STRING" id="1428644.BIV57_11540"/>
<dbReference type="InterPro" id="IPR056934">
    <property type="entry name" value="SH3_Rv0428c"/>
</dbReference>
<accession>A0A1J7BFM7</accession>
<sequence length="83" mass="8885">MRITGSDVGRRVSVRRVLEVGPEGRPVFGDVVGELLSWTDGRLAVRRRDGAVVEVDERALVAGKTVPPPPARRGRRRGAGGDG</sequence>
<dbReference type="Proteomes" id="UP000243342">
    <property type="component" value="Unassembled WGS sequence"/>
</dbReference>
<dbReference type="OrthoDB" id="9775595at2"/>
<evidence type="ECO:0000259" key="2">
    <source>
        <dbReference type="Pfam" id="PF24551"/>
    </source>
</evidence>
<feature type="compositionally biased region" description="Basic residues" evidence="1">
    <location>
        <begin position="72"/>
        <end position="83"/>
    </location>
</feature>
<protein>
    <recommendedName>
        <fullName evidence="2">Histone acetyltransferase Rv0428c-like SH3 domain-containing protein</fullName>
    </recommendedName>
</protein>
<evidence type="ECO:0000313" key="3">
    <source>
        <dbReference type="EMBL" id="OIV37373.1"/>
    </source>
</evidence>
<gene>
    <name evidence="3" type="ORF">BIV57_11540</name>
</gene>
<comment type="caution">
    <text evidence="3">The sequence shown here is derived from an EMBL/GenBank/DDBJ whole genome shotgun (WGS) entry which is preliminary data.</text>
</comment>
<feature type="region of interest" description="Disordered" evidence="1">
    <location>
        <begin position="64"/>
        <end position="83"/>
    </location>
</feature>
<keyword evidence="4" id="KW-1185">Reference proteome</keyword>
<dbReference type="Pfam" id="PF24551">
    <property type="entry name" value="SH3_Rv0428c"/>
    <property type="match status" value="1"/>
</dbReference>
<evidence type="ECO:0000313" key="4">
    <source>
        <dbReference type="Proteomes" id="UP000243342"/>
    </source>
</evidence>